<dbReference type="EMBL" id="AXCM01003322">
    <property type="status" value="NOT_ANNOTATED_CDS"/>
    <property type="molecule type" value="Genomic_DNA"/>
</dbReference>
<reference evidence="8" key="1">
    <citation type="submission" date="2013-09" db="EMBL/GenBank/DDBJ databases">
        <title>The Genome Sequence of Anopheles culicifacies species A.</title>
        <authorList>
            <consortium name="The Broad Institute Genomics Platform"/>
            <person name="Neafsey D.E."/>
            <person name="Besansky N."/>
            <person name="Howell P."/>
            <person name="Walton C."/>
            <person name="Young S.K."/>
            <person name="Zeng Q."/>
            <person name="Gargeya S."/>
            <person name="Fitzgerald M."/>
            <person name="Haas B."/>
            <person name="Abouelleil A."/>
            <person name="Allen A.W."/>
            <person name="Alvarado L."/>
            <person name="Arachchi H.M."/>
            <person name="Berlin A.M."/>
            <person name="Chapman S.B."/>
            <person name="Gainer-Dewar J."/>
            <person name="Goldberg J."/>
            <person name="Griggs A."/>
            <person name="Gujja S."/>
            <person name="Hansen M."/>
            <person name="Howarth C."/>
            <person name="Imamovic A."/>
            <person name="Ireland A."/>
            <person name="Larimer J."/>
            <person name="McCowan C."/>
            <person name="Murphy C."/>
            <person name="Pearson M."/>
            <person name="Poon T.W."/>
            <person name="Priest M."/>
            <person name="Roberts A."/>
            <person name="Saif S."/>
            <person name="Shea T."/>
            <person name="Sisk P."/>
            <person name="Sykes S."/>
            <person name="Wortman J."/>
            <person name="Nusbaum C."/>
            <person name="Birren B."/>
        </authorList>
    </citation>
    <scope>NUCLEOTIDE SEQUENCE [LARGE SCALE GENOMIC DNA]</scope>
    <source>
        <strain evidence="8">A-37</strain>
    </source>
</reference>
<dbReference type="VEuPathDB" id="VectorBase:ACUA009119"/>
<dbReference type="Pfam" id="PF00096">
    <property type="entry name" value="zf-C2H2"/>
    <property type="match status" value="2"/>
</dbReference>
<dbReference type="SUPFAM" id="SSF57667">
    <property type="entry name" value="beta-beta-alpha zinc fingers"/>
    <property type="match status" value="1"/>
</dbReference>
<dbReference type="GO" id="GO:0000978">
    <property type="term" value="F:RNA polymerase II cis-regulatory region sequence-specific DNA binding"/>
    <property type="evidence" value="ECO:0007669"/>
    <property type="project" value="TreeGrafter"/>
</dbReference>
<dbReference type="GO" id="GO:0005667">
    <property type="term" value="C:transcription regulator complex"/>
    <property type="evidence" value="ECO:0007669"/>
    <property type="project" value="TreeGrafter"/>
</dbReference>
<proteinExistence type="predicted"/>
<name>A0A182M4B1_9DIPT</name>
<dbReference type="GO" id="GO:0008270">
    <property type="term" value="F:zinc ion binding"/>
    <property type="evidence" value="ECO:0007669"/>
    <property type="project" value="UniProtKB-KW"/>
</dbReference>
<evidence type="ECO:0000256" key="1">
    <source>
        <dbReference type="ARBA" id="ARBA00022723"/>
    </source>
</evidence>
<dbReference type="InterPro" id="IPR013087">
    <property type="entry name" value="Znf_C2H2_type"/>
</dbReference>
<dbReference type="FunFam" id="3.30.160.60:FF:000100">
    <property type="entry name" value="Zinc finger 45-like"/>
    <property type="match status" value="1"/>
</dbReference>
<organism evidence="7 8">
    <name type="scientific">Anopheles culicifacies</name>
    <dbReference type="NCBI Taxonomy" id="139723"/>
    <lineage>
        <taxon>Eukaryota</taxon>
        <taxon>Metazoa</taxon>
        <taxon>Ecdysozoa</taxon>
        <taxon>Arthropoda</taxon>
        <taxon>Hexapoda</taxon>
        <taxon>Insecta</taxon>
        <taxon>Pterygota</taxon>
        <taxon>Neoptera</taxon>
        <taxon>Endopterygota</taxon>
        <taxon>Diptera</taxon>
        <taxon>Nematocera</taxon>
        <taxon>Culicoidea</taxon>
        <taxon>Culicidae</taxon>
        <taxon>Anophelinae</taxon>
        <taxon>Anopheles</taxon>
        <taxon>culicifacies species complex</taxon>
    </lineage>
</organism>
<dbReference type="PANTHER" id="PTHR14003">
    <property type="entry name" value="TRANSCRIPTIONAL REPRESSOR PROTEIN YY"/>
    <property type="match status" value="1"/>
</dbReference>
<dbReference type="STRING" id="139723.A0A182M4B1"/>
<evidence type="ECO:0000313" key="8">
    <source>
        <dbReference type="Proteomes" id="UP000075883"/>
    </source>
</evidence>
<protein>
    <recommendedName>
        <fullName evidence="6">C2H2-type domain-containing protein</fullName>
    </recommendedName>
</protein>
<dbReference type="PANTHER" id="PTHR14003:SF19">
    <property type="entry name" value="YY2 TRANSCRIPTION FACTOR"/>
    <property type="match status" value="1"/>
</dbReference>
<evidence type="ECO:0000256" key="4">
    <source>
        <dbReference type="ARBA" id="ARBA00022833"/>
    </source>
</evidence>
<dbReference type="Proteomes" id="UP000075883">
    <property type="component" value="Unassembled WGS sequence"/>
</dbReference>
<dbReference type="GO" id="GO:0000981">
    <property type="term" value="F:DNA-binding transcription factor activity, RNA polymerase II-specific"/>
    <property type="evidence" value="ECO:0007669"/>
    <property type="project" value="TreeGrafter"/>
</dbReference>
<dbReference type="EnsemblMetazoa" id="ACUA009119-RA">
    <property type="protein sequence ID" value="ACUA009119-PA"/>
    <property type="gene ID" value="ACUA009119"/>
</dbReference>
<dbReference type="Gene3D" id="3.30.160.60">
    <property type="entry name" value="Classic Zinc Finger"/>
    <property type="match status" value="2"/>
</dbReference>
<evidence type="ECO:0000256" key="3">
    <source>
        <dbReference type="ARBA" id="ARBA00022771"/>
    </source>
</evidence>
<keyword evidence="3 5" id="KW-0863">Zinc-finger</keyword>
<evidence type="ECO:0000256" key="5">
    <source>
        <dbReference type="PROSITE-ProRule" id="PRU00042"/>
    </source>
</evidence>
<keyword evidence="4" id="KW-0862">Zinc</keyword>
<feature type="domain" description="C2H2-type" evidence="6">
    <location>
        <begin position="85"/>
        <end position="114"/>
    </location>
</feature>
<keyword evidence="8" id="KW-1185">Reference proteome</keyword>
<evidence type="ECO:0000256" key="2">
    <source>
        <dbReference type="ARBA" id="ARBA00022737"/>
    </source>
</evidence>
<accession>A0A182M4B1</accession>
<keyword evidence="2" id="KW-0677">Repeat</keyword>
<dbReference type="AlphaFoldDB" id="A0A182M4B1"/>
<dbReference type="PROSITE" id="PS50157">
    <property type="entry name" value="ZINC_FINGER_C2H2_2"/>
    <property type="match status" value="2"/>
</dbReference>
<sequence>MSQIKFTNIRGSVVPSSATSSSSTSSLAAIGGAGGTVAGSRRGGGGTGTAALSDSGRRSLLQLNDLLYDVKFSDLSKFLNPVGRYQCPRRDCDKNYKDASSLQRHIRYECGGMKKFRCVMCGKAFSQGSHLKRHLESGVCIKYYF</sequence>
<dbReference type="GO" id="GO:0000785">
    <property type="term" value="C:chromatin"/>
    <property type="evidence" value="ECO:0007669"/>
    <property type="project" value="TreeGrafter"/>
</dbReference>
<evidence type="ECO:0000313" key="7">
    <source>
        <dbReference type="EnsemblMetazoa" id="ACUA009119-PA"/>
    </source>
</evidence>
<feature type="domain" description="C2H2-type" evidence="6">
    <location>
        <begin position="116"/>
        <end position="134"/>
    </location>
</feature>
<dbReference type="SMART" id="SM00355">
    <property type="entry name" value="ZnF_C2H2"/>
    <property type="match status" value="2"/>
</dbReference>
<dbReference type="GO" id="GO:0031519">
    <property type="term" value="C:PcG protein complex"/>
    <property type="evidence" value="ECO:0007669"/>
    <property type="project" value="TreeGrafter"/>
</dbReference>
<keyword evidence="1" id="KW-0479">Metal-binding</keyword>
<reference evidence="7" key="2">
    <citation type="submission" date="2020-05" db="UniProtKB">
        <authorList>
            <consortium name="EnsemblMetazoa"/>
        </authorList>
    </citation>
    <scope>IDENTIFICATION</scope>
    <source>
        <strain evidence="7">A-37</strain>
    </source>
</reference>
<evidence type="ECO:0000259" key="6">
    <source>
        <dbReference type="PROSITE" id="PS50157"/>
    </source>
</evidence>
<dbReference type="InterPro" id="IPR036236">
    <property type="entry name" value="Znf_C2H2_sf"/>
</dbReference>